<sequence length="328" mass="35918">MTDNSEFDLRRRLREARARPWLTNSVVRRRSTTETSAGQTKSLDEPKPSVSTIVTAVPASCPPRPTSGTSEKQKTKPEKAPNAVAKAKALARSAGSKIPVWVGLSCAFSRCSLQPDGVETKDRPAAHPTVTKDTPASRLPVRVWRSIASCRPALPQVRRRNTPNAHAGALKDKGAGKNILRKGITTITLQIPGFKSKGLVREGVKPRPILKHRATHLDGAESSPLLSIGQGVKSEPKKKVMWSEKLITQYIPKGGETPLAWECKGCKRDDCNCARAIADRNSMDLSFHGWLRNQLALGYDNINYPVRSAKVVKGELLFELLTLESPPE</sequence>
<organism evidence="2 3">
    <name type="scientific">Exophiala bonariae</name>
    <dbReference type="NCBI Taxonomy" id="1690606"/>
    <lineage>
        <taxon>Eukaryota</taxon>
        <taxon>Fungi</taxon>
        <taxon>Dikarya</taxon>
        <taxon>Ascomycota</taxon>
        <taxon>Pezizomycotina</taxon>
        <taxon>Eurotiomycetes</taxon>
        <taxon>Chaetothyriomycetidae</taxon>
        <taxon>Chaetothyriales</taxon>
        <taxon>Herpotrichiellaceae</taxon>
        <taxon>Exophiala</taxon>
    </lineage>
</organism>
<protein>
    <submittedName>
        <fullName evidence="2">Uncharacterized protein</fullName>
    </submittedName>
</protein>
<feature type="region of interest" description="Disordered" evidence="1">
    <location>
        <begin position="1"/>
        <end position="82"/>
    </location>
</feature>
<reference evidence="2 3" key="1">
    <citation type="submission" date="2023-08" db="EMBL/GenBank/DDBJ databases">
        <title>Black Yeasts Isolated from many extreme environments.</title>
        <authorList>
            <person name="Coleine C."/>
            <person name="Stajich J.E."/>
            <person name="Selbmann L."/>
        </authorList>
    </citation>
    <scope>NUCLEOTIDE SEQUENCE [LARGE SCALE GENOMIC DNA]</scope>
    <source>
        <strain evidence="2 3">CCFEE 5792</strain>
    </source>
</reference>
<dbReference type="RefSeq" id="XP_064712508.1">
    <property type="nucleotide sequence ID" value="XM_064844648.1"/>
</dbReference>
<comment type="caution">
    <text evidence="2">The sequence shown here is derived from an EMBL/GenBank/DDBJ whole genome shotgun (WGS) entry which is preliminary data.</text>
</comment>
<evidence type="ECO:0000313" key="3">
    <source>
        <dbReference type="Proteomes" id="UP001358417"/>
    </source>
</evidence>
<dbReference type="AlphaFoldDB" id="A0AAV9NSB3"/>
<dbReference type="EMBL" id="JAVRRD010000001">
    <property type="protein sequence ID" value="KAK5065184.1"/>
    <property type="molecule type" value="Genomic_DNA"/>
</dbReference>
<name>A0AAV9NSB3_9EURO</name>
<gene>
    <name evidence="2" type="ORF">LTR84_001020</name>
</gene>
<proteinExistence type="predicted"/>
<evidence type="ECO:0000313" key="2">
    <source>
        <dbReference type="EMBL" id="KAK5065184.1"/>
    </source>
</evidence>
<keyword evidence="3" id="KW-1185">Reference proteome</keyword>
<dbReference type="GeneID" id="89969242"/>
<evidence type="ECO:0000256" key="1">
    <source>
        <dbReference type="SAM" id="MobiDB-lite"/>
    </source>
</evidence>
<feature type="compositionally biased region" description="Basic and acidic residues" evidence="1">
    <location>
        <begin position="7"/>
        <end position="18"/>
    </location>
</feature>
<dbReference type="Proteomes" id="UP001358417">
    <property type="component" value="Unassembled WGS sequence"/>
</dbReference>
<accession>A0AAV9NSB3</accession>